<keyword evidence="2 13" id="KW-0963">Cytoplasm</keyword>
<dbReference type="GO" id="GO:0005737">
    <property type="term" value="C:cytoplasm"/>
    <property type="evidence" value="ECO:0007669"/>
    <property type="project" value="UniProtKB-SubCell"/>
</dbReference>
<feature type="binding site" evidence="13">
    <location>
        <position position="56"/>
    </location>
    <ligand>
        <name>Mg(2+)</name>
        <dbReference type="ChEBI" id="CHEBI:18420"/>
    </ligand>
</feature>
<dbReference type="InterPro" id="IPR011335">
    <property type="entry name" value="Restrct_endonuc-II-like"/>
</dbReference>
<evidence type="ECO:0000256" key="10">
    <source>
        <dbReference type="ARBA" id="ARBA00023204"/>
    </source>
</evidence>
<accession>A0A837DV81</accession>
<evidence type="ECO:0000256" key="9">
    <source>
        <dbReference type="ARBA" id="ARBA00023172"/>
    </source>
</evidence>
<dbReference type="GO" id="GO:0006281">
    <property type="term" value="P:DNA repair"/>
    <property type="evidence" value="ECO:0007669"/>
    <property type="project" value="UniProtKB-UniRule"/>
</dbReference>
<dbReference type="InterPro" id="IPR011856">
    <property type="entry name" value="tRNA_endonuc-like_dom_sf"/>
</dbReference>
<evidence type="ECO:0000256" key="1">
    <source>
        <dbReference type="ARBA" id="ARBA00004496"/>
    </source>
</evidence>
<comment type="function">
    <text evidence="13">Endonuclease that resolves Holliday junction intermediates in genetic recombination. Cleaves mobile four-strand junctions by introducing symmetrical nicks in paired strands. Promotes annealing of linear ssDNA with homologous dsDNA. Required for DNA repair, homologous recombination and chromosome segregation.</text>
</comment>
<keyword evidence="9 13" id="KW-0233">DNA recombination</keyword>
<evidence type="ECO:0000256" key="12">
    <source>
        <dbReference type="ARBA" id="ARBA00029523"/>
    </source>
</evidence>
<evidence type="ECO:0000256" key="13">
    <source>
        <dbReference type="HAMAP-Rule" id="MF_00130"/>
    </source>
</evidence>
<keyword evidence="4 13" id="KW-0479">Metal-binding</keyword>
<dbReference type="GO" id="GO:0007059">
    <property type="term" value="P:chromosome segregation"/>
    <property type="evidence" value="ECO:0007669"/>
    <property type="project" value="UniProtKB-UniRule"/>
</dbReference>
<dbReference type="SUPFAM" id="SSF52980">
    <property type="entry name" value="Restriction endonuclease-like"/>
    <property type="match status" value="1"/>
</dbReference>
<dbReference type="GO" id="GO:0008821">
    <property type="term" value="F:crossover junction DNA endonuclease activity"/>
    <property type="evidence" value="ECO:0007669"/>
    <property type="project" value="UniProtKB-EC"/>
</dbReference>
<name>A0A837DV81_9LACO</name>
<gene>
    <name evidence="13" type="primary">recU</name>
    <name evidence="15" type="ORF">LRN_0814</name>
</gene>
<keyword evidence="8 13" id="KW-0460">Magnesium</keyword>
<dbReference type="InterPro" id="IPR004612">
    <property type="entry name" value="Resolv_RecU"/>
</dbReference>
<organism evidence="15 16">
    <name type="scientific">Ligilactobacillus ruminis DPC 6832</name>
    <dbReference type="NCBI Taxonomy" id="1402208"/>
    <lineage>
        <taxon>Bacteria</taxon>
        <taxon>Bacillati</taxon>
        <taxon>Bacillota</taxon>
        <taxon>Bacilli</taxon>
        <taxon>Lactobacillales</taxon>
        <taxon>Lactobacillaceae</taxon>
        <taxon>Ligilactobacillus</taxon>
    </lineage>
</organism>
<comment type="cofactor">
    <cofactor evidence="13">
        <name>Mg(2+)</name>
        <dbReference type="ChEBI" id="CHEBI:18420"/>
    </cofactor>
    <text evidence="13">Binds 1 Mg(2+) ion per subunit.</text>
</comment>
<feature type="binding site" evidence="13">
    <location>
        <position position="69"/>
    </location>
    <ligand>
        <name>Mg(2+)</name>
        <dbReference type="ChEBI" id="CHEBI:18420"/>
    </ligand>
</feature>
<dbReference type="EC" id="3.1.21.10" evidence="13 14"/>
<dbReference type="GO" id="GO:0006310">
    <property type="term" value="P:DNA recombination"/>
    <property type="evidence" value="ECO:0007669"/>
    <property type="project" value="UniProtKB-UniRule"/>
</dbReference>
<evidence type="ECO:0000313" key="15">
    <source>
        <dbReference type="EMBL" id="KIC04283.1"/>
    </source>
</evidence>
<dbReference type="EMBL" id="AWYA01000119">
    <property type="protein sequence ID" value="KIC04283.1"/>
    <property type="molecule type" value="Genomic_DNA"/>
</dbReference>
<sequence length="171" mass="19787">MSLEDEINESNKYYLEHGIAVIHKKPIPIQIVDVSYPKRSAAVIREAYFKQASTTDYNGVYHGKYIDFEAKETKNKVSFPLSNFHKHQVEHMRACQKQGGICFTIVRFVLSSELFLLPADIIFEYWDNQESGRKSIPKKVIQDKGIELDYGLEPRIPYLEGVDCLISNHKF</sequence>
<dbReference type="AlphaFoldDB" id="A0A837DV81"/>
<dbReference type="Pfam" id="PF03838">
    <property type="entry name" value="RecU"/>
    <property type="match status" value="1"/>
</dbReference>
<dbReference type="CDD" id="cd22354">
    <property type="entry name" value="RecU-like"/>
    <property type="match status" value="1"/>
</dbReference>
<evidence type="ECO:0000313" key="16">
    <source>
        <dbReference type="Proteomes" id="UP000031011"/>
    </source>
</evidence>
<evidence type="ECO:0000256" key="11">
    <source>
        <dbReference type="ARBA" id="ARBA00023447"/>
    </source>
</evidence>
<keyword evidence="7 13" id="KW-0378">Hydrolase</keyword>
<keyword evidence="10 13" id="KW-0234">DNA repair</keyword>
<keyword evidence="3 13" id="KW-0540">Nuclease</keyword>
<keyword evidence="5 13" id="KW-0255">Endonuclease</keyword>
<dbReference type="Gene3D" id="3.40.1350.10">
    <property type="match status" value="1"/>
</dbReference>
<feature type="binding site" evidence="13">
    <location>
        <position position="88"/>
    </location>
    <ligand>
        <name>Mg(2+)</name>
        <dbReference type="ChEBI" id="CHEBI:18420"/>
    </ligand>
</feature>
<dbReference type="GO" id="GO:0003676">
    <property type="term" value="F:nucleic acid binding"/>
    <property type="evidence" value="ECO:0007669"/>
    <property type="project" value="InterPro"/>
</dbReference>
<evidence type="ECO:0000256" key="6">
    <source>
        <dbReference type="ARBA" id="ARBA00022763"/>
    </source>
</evidence>
<dbReference type="NCBIfam" id="NF002584">
    <property type="entry name" value="PRK02234.1-5"/>
    <property type="match status" value="1"/>
</dbReference>
<dbReference type="GO" id="GO:0000287">
    <property type="term" value="F:magnesium ion binding"/>
    <property type="evidence" value="ECO:0007669"/>
    <property type="project" value="UniProtKB-UniRule"/>
</dbReference>
<protein>
    <recommendedName>
        <fullName evidence="12 13">Holliday junction resolvase RecU</fullName>
        <ecNumber evidence="13 14">3.1.21.10</ecNumber>
    </recommendedName>
    <alternativeName>
        <fullName evidence="13">Recombination protein U homolog</fullName>
    </alternativeName>
</protein>
<comment type="subcellular location">
    <subcellularLocation>
        <location evidence="1 13">Cytoplasm</location>
    </subcellularLocation>
</comment>
<feature type="binding site" evidence="13">
    <location>
        <position position="54"/>
    </location>
    <ligand>
        <name>Mg(2+)</name>
        <dbReference type="ChEBI" id="CHEBI:18420"/>
    </ligand>
</feature>
<evidence type="ECO:0000256" key="14">
    <source>
        <dbReference type="NCBIfam" id="TIGR00648"/>
    </source>
</evidence>
<evidence type="ECO:0000256" key="2">
    <source>
        <dbReference type="ARBA" id="ARBA00022490"/>
    </source>
</evidence>
<evidence type="ECO:0000256" key="3">
    <source>
        <dbReference type="ARBA" id="ARBA00022722"/>
    </source>
</evidence>
<dbReference type="NCBIfam" id="TIGR00648">
    <property type="entry name" value="recU"/>
    <property type="match status" value="1"/>
</dbReference>
<dbReference type="PIRSF" id="PIRSF037785">
    <property type="entry name" value="RecU"/>
    <property type="match status" value="1"/>
</dbReference>
<evidence type="ECO:0000256" key="5">
    <source>
        <dbReference type="ARBA" id="ARBA00022759"/>
    </source>
</evidence>
<comment type="caution">
    <text evidence="15">The sequence shown here is derived from an EMBL/GenBank/DDBJ whole genome shotgun (WGS) entry which is preliminary data.</text>
</comment>
<comment type="similarity">
    <text evidence="11 13">Belongs to the RecU family.</text>
</comment>
<dbReference type="Proteomes" id="UP000031011">
    <property type="component" value="Unassembled WGS sequence"/>
</dbReference>
<evidence type="ECO:0000256" key="7">
    <source>
        <dbReference type="ARBA" id="ARBA00022801"/>
    </source>
</evidence>
<comment type="catalytic activity">
    <reaction evidence="13">
        <text>Endonucleolytic cleavage at a junction such as a reciprocal single-stranded crossover between two homologous DNA duplexes (Holliday junction).</text>
        <dbReference type="EC" id="3.1.21.10"/>
    </reaction>
</comment>
<dbReference type="HAMAP" id="MF_00130">
    <property type="entry name" value="RecU"/>
    <property type="match status" value="1"/>
</dbReference>
<evidence type="ECO:0000256" key="8">
    <source>
        <dbReference type="ARBA" id="ARBA00022842"/>
    </source>
</evidence>
<keyword evidence="6 13" id="KW-0227">DNA damage</keyword>
<proteinExistence type="inferred from homology"/>
<feature type="site" description="Transition state stabilizer" evidence="13">
    <location>
        <position position="71"/>
    </location>
</feature>
<reference evidence="15 16" key="1">
    <citation type="journal article" date="2015" name="BMC Microbiol.">
        <title>Lactobacillus ruminis strains cluster according to their mammalian gut source.</title>
        <authorList>
            <person name="O' Donnell M.M."/>
            <person name="Harris H.M."/>
            <person name="Lynch D.B."/>
            <person name="Ross R.P."/>
            <person name="O'Toole P.W."/>
        </authorList>
    </citation>
    <scope>NUCLEOTIDE SEQUENCE [LARGE SCALE GENOMIC DNA]</scope>
    <source>
        <strain evidence="15 16">DPC 6832</strain>
    </source>
</reference>
<evidence type="ECO:0000256" key="4">
    <source>
        <dbReference type="ARBA" id="ARBA00022723"/>
    </source>
</evidence>